<dbReference type="EMBL" id="CABPRU010000003">
    <property type="protein sequence ID" value="VVD89633.1"/>
    <property type="molecule type" value="Genomic_DNA"/>
</dbReference>
<evidence type="ECO:0000313" key="2">
    <source>
        <dbReference type="Proteomes" id="UP000334380"/>
    </source>
</evidence>
<dbReference type="Gene3D" id="2.40.10.10">
    <property type="entry name" value="Trypsin-like serine proteases"/>
    <property type="match status" value="2"/>
</dbReference>
<dbReference type="RefSeq" id="WP_150612262.1">
    <property type="nucleotide sequence ID" value="NZ_CABPRU010000003.1"/>
</dbReference>
<gene>
    <name evidence="1" type="ORF">PTE31013_01561</name>
</gene>
<proteinExistence type="predicted"/>
<dbReference type="InterPro" id="IPR009003">
    <property type="entry name" value="Peptidase_S1_PA"/>
</dbReference>
<protein>
    <submittedName>
        <fullName evidence="1">Peptidase</fullName>
    </submittedName>
</protein>
<reference evidence="1 2" key="1">
    <citation type="submission" date="2019-08" db="EMBL/GenBank/DDBJ databases">
        <authorList>
            <person name="Peeters C."/>
        </authorList>
    </citation>
    <scope>NUCLEOTIDE SEQUENCE [LARGE SCALE GENOMIC DNA]</scope>
    <source>
        <strain evidence="1 2">LMG 31013</strain>
    </source>
</reference>
<accession>A0A5E4TR58</accession>
<dbReference type="OrthoDB" id="9766361at2"/>
<dbReference type="SUPFAM" id="SSF50494">
    <property type="entry name" value="Trypsin-like serine proteases"/>
    <property type="match status" value="1"/>
</dbReference>
<dbReference type="AlphaFoldDB" id="A0A5E4TR58"/>
<organism evidence="1 2">
    <name type="scientific">Pandoraea terrigena</name>
    <dbReference type="NCBI Taxonomy" id="2508292"/>
    <lineage>
        <taxon>Bacteria</taxon>
        <taxon>Pseudomonadati</taxon>
        <taxon>Pseudomonadota</taxon>
        <taxon>Betaproteobacteria</taxon>
        <taxon>Burkholderiales</taxon>
        <taxon>Burkholderiaceae</taxon>
        <taxon>Pandoraea</taxon>
    </lineage>
</organism>
<name>A0A5E4TR58_9BURK</name>
<keyword evidence="2" id="KW-1185">Reference proteome</keyword>
<dbReference type="Proteomes" id="UP000334380">
    <property type="component" value="Unassembled WGS sequence"/>
</dbReference>
<evidence type="ECO:0000313" key="1">
    <source>
        <dbReference type="EMBL" id="VVD89633.1"/>
    </source>
</evidence>
<sequence length="226" mass="23456">MFRMIAKNHGGGCAMLARQIDDKTIELLGTAFICHDKGYLLTAAHTFSLKDKLGFVPPAPVDQFNSSQLNNFSFLPVSVAQFDAANDVALLKIATAVAVAVPPNIFGSDDLAPVGASVCYLGFPHAHNGQHALKVSGTILGSKVLAPNGTKQLVLDSMAEAGNSGGPLLDLASNRIIGVISRRFSPAGNGASIRIGNHALGTESMISYATAISHALALLTAEGLHV</sequence>
<dbReference type="InterPro" id="IPR043504">
    <property type="entry name" value="Peptidase_S1_PA_chymotrypsin"/>
</dbReference>
<dbReference type="Pfam" id="PF13365">
    <property type="entry name" value="Trypsin_2"/>
    <property type="match status" value="1"/>
</dbReference>